<sequence>MGLNLGEGTDVCKRLLPLWQVGTLNIYRTASSLERLVEGEERWEAPDHPKGIFCQIWDRNVSKRIVTCMVLKDMAKLRLQAYKLAICHDEFHGPRSGICRLDAISNNNKKTQTFIKTASSHLKLSKRMTDCLF</sequence>
<name>A0A8X6RPX0_TRICX</name>
<evidence type="ECO:0000313" key="1">
    <source>
        <dbReference type="EMBL" id="GFX96877.1"/>
    </source>
</evidence>
<organism evidence="1 2">
    <name type="scientific">Trichonephila clavipes</name>
    <name type="common">Golden silk orbweaver</name>
    <name type="synonym">Nephila clavipes</name>
    <dbReference type="NCBI Taxonomy" id="2585209"/>
    <lineage>
        <taxon>Eukaryota</taxon>
        <taxon>Metazoa</taxon>
        <taxon>Ecdysozoa</taxon>
        <taxon>Arthropoda</taxon>
        <taxon>Chelicerata</taxon>
        <taxon>Arachnida</taxon>
        <taxon>Araneae</taxon>
        <taxon>Araneomorphae</taxon>
        <taxon>Entelegynae</taxon>
        <taxon>Araneoidea</taxon>
        <taxon>Nephilidae</taxon>
        <taxon>Trichonephila</taxon>
    </lineage>
</organism>
<dbReference type="Proteomes" id="UP000887159">
    <property type="component" value="Unassembled WGS sequence"/>
</dbReference>
<gene>
    <name evidence="1" type="primary">NCL1_49595</name>
    <name evidence="1" type="ORF">TNCV_1996091</name>
</gene>
<reference evidence="1" key="1">
    <citation type="submission" date="2020-08" db="EMBL/GenBank/DDBJ databases">
        <title>Multicomponent nature underlies the extraordinary mechanical properties of spider dragline silk.</title>
        <authorList>
            <person name="Kono N."/>
            <person name="Nakamura H."/>
            <person name="Mori M."/>
            <person name="Yoshida Y."/>
            <person name="Ohtoshi R."/>
            <person name="Malay A.D."/>
            <person name="Moran D.A.P."/>
            <person name="Tomita M."/>
            <person name="Numata K."/>
            <person name="Arakawa K."/>
        </authorList>
    </citation>
    <scope>NUCLEOTIDE SEQUENCE</scope>
</reference>
<proteinExistence type="predicted"/>
<dbReference type="EMBL" id="BMAU01021195">
    <property type="protein sequence ID" value="GFX96877.1"/>
    <property type="molecule type" value="Genomic_DNA"/>
</dbReference>
<dbReference type="AlphaFoldDB" id="A0A8X6RPX0"/>
<keyword evidence="2" id="KW-1185">Reference proteome</keyword>
<comment type="caution">
    <text evidence="1">The sequence shown here is derived from an EMBL/GenBank/DDBJ whole genome shotgun (WGS) entry which is preliminary data.</text>
</comment>
<evidence type="ECO:0000313" key="2">
    <source>
        <dbReference type="Proteomes" id="UP000887159"/>
    </source>
</evidence>
<protein>
    <submittedName>
        <fullName evidence="1">Uncharacterized protein</fullName>
    </submittedName>
</protein>
<accession>A0A8X6RPX0</accession>